<sequence length="30" mass="3278">LRRPLQPPTPPPLMPISATVLVIHGSQMDD</sequence>
<organism evidence="1 2">
    <name type="scientific">Aegilops tauschii subsp. strangulata</name>
    <name type="common">Goatgrass</name>
    <dbReference type="NCBI Taxonomy" id="200361"/>
    <lineage>
        <taxon>Eukaryota</taxon>
        <taxon>Viridiplantae</taxon>
        <taxon>Streptophyta</taxon>
        <taxon>Embryophyta</taxon>
        <taxon>Tracheophyta</taxon>
        <taxon>Spermatophyta</taxon>
        <taxon>Magnoliopsida</taxon>
        <taxon>Liliopsida</taxon>
        <taxon>Poales</taxon>
        <taxon>Poaceae</taxon>
        <taxon>BOP clade</taxon>
        <taxon>Pooideae</taxon>
        <taxon>Triticodae</taxon>
        <taxon>Triticeae</taxon>
        <taxon>Triticinae</taxon>
        <taxon>Aegilops</taxon>
    </lineage>
</organism>
<dbReference type="Proteomes" id="UP000015105">
    <property type="component" value="Chromosome 7D"/>
</dbReference>
<keyword evidence="2" id="KW-1185">Reference proteome</keyword>
<reference evidence="1" key="5">
    <citation type="journal article" date="2021" name="G3 (Bethesda)">
        <title>Aegilops tauschii genome assembly Aet v5.0 features greater sequence contiguity and improved annotation.</title>
        <authorList>
            <person name="Wang L."/>
            <person name="Zhu T."/>
            <person name="Rodriguez J.C."/>
            <person name="Deal K.R."/>
            <person name="Dubcovsky J."/>
            <person name="McGuire P.E."/>
            <person name="Lux T."/>
            <person name="Spannagl M."/>
            <person name="Mayer K.F.X."/>
            <person name="Baldrich P."/>
            <person name="Meyers B.C."/>
            <person name="Huo N."/>
            <person name="Gu Y.Q."/>
            <person name="Zhou H."/>
            <person name="Devos K.M."/>
            <person name="Bennetzen J.L."/>
            <person name="Unver T."/>
            <person name="Budak H."/>
            <person name="Gulick P.J."/>
            <person name="Galiba G."/>
            <person name="Kalapos B."/>
            <person name="Nelson D.R."/>
            <person name="Li P."/>
            <person name="You F.M."/>
            <person name="Luo M.C."/>
            <person name="Dvorak J."/>
        </authorList>
    </citation>
    <scope>NUCLEOTIDE SEQUENCE [LARGE SCALE GENOMIC DNA]</scope>
    <source>
        <strain evidence="1">cv. AL8/78</strain>
    </source>
</reference>
<reference evidence="2" key="2">
    <citation type="journal article" date="2017" name="Nat. Plants">
        <title>The Aegilops tauschii genome reveals multiple impacts of transposons.</title>
        <authorList>
            <person name="Zhao G."/>
            <person name="Zou C."/>
            <person name="Li K."/>
            <person name="Wang K."/>
            <person name="Li T."/>
            <person name="Gao L."/>
            <person name="Zhang X."/>
            <person name="Wang H."/>
            <person name="Yang Z."/>
            <person name="Liu X."/>
            <person name="Jiang W."/>
            <person name="Mao L."/>
            <person name="Kong X."/>
            <person name="Jiao Y."/>
            <person name="Jia J."/>
        </authorList>
    </citation>
    <scope>NUCLEOTIDE SEQUENCE [LARGE SCALE GENOMIC DNA]</scope>
    <source>
        <strain evidence="2">cv. AL8/78</strain>
    </source>
</reference>
<evidence type="ECO:0000313" key="2">
    <source>
        <dbReference type="Proteomes" id="UP000015105"/>
    </source>
</evidence>
<dbReference type="AlphaFoldDB" id="A0A453SSR8"/>
<protein>
    <submittedName>
        <fullName evidence="1">Uncharacterized protein</fullName>
    </submittedName>
</protein>
<reference evidence="1" key="3">
    <citation type="journal article" date="2017" name="Nature">
        <title>Genome sequence of the progenitor of the wheat D genome Aegilops tauschii.</title>
        <authorList>
            <person name="Luo M.C."/>
            <person name="Gu Y.Q."/>
            <person name="Puiu D."/>
            <person name="Wang H."/>
            <person name="Twardziok S.O."/>
            <person name="Deal K.R."/>
            <person name="Huo N."/>
            <person name="Zhu T."/>
            <person name="Wang L."/>
            <person name="Wang Y."/>
            <person name="McGuire P.E."/>
            <person name="Liu S."/>
            <person name="Long H."/>
            <person name="Ramasamy R.K."/>
            <person name="Rodriguez J.C."/>
            <person name="Van S.L."/>
            <person name="Yuan L."/>
            <person name="Wang Z."/>
            <person name="Xia Z."/>
            <person name="Xiao L."/>
            <person name="Anderson O.D."/>
            <person name="Ouyang S."/>
            <person name="Liang Y."/>
            <person name="Zimin A.V."/>
            <person name="Pertea G."/>
            <person name="Qi P."/>
            <person name="Bennetzen J.L."/>
            <person name="Dai X."/>
            <person name="Dawson M.W."/>
            <person name="Muller H.G."/>
            <person name="Kugler K."/>
            <person name="Rivarola-Duarte L."/>
            <person name="Spannagl M."/>
            <person name="Mayer K.F.X."/>
            <person name="Lu F.H."/>
            <person name="Bevan M.W."/>
            <person name="Leroy P."/>
            <person name="Li P."/>
            <person name="You F.M."/>
            <person name="Sun Q."/>
            <person name="Liu Z."/>
            <person name="Lyons E."/>
            <person name="Wicker T."/>
            <person name="Salzberg S.L."/>
            <person name="Devos K.M."/>
            <person name="Dvorak J."/>
        </authorList>
    </citation>
    <scope>NUCLEOTIDE SEQUENCE [LARGE SCALE GENOMIC DNA]</scope>
    <source>
        <strain evidence="1">cv. AL8/78</strain>
    </source>
</reference>
<dbReference type="EnsemblPlants" id="AET7Gv21059100.7">
    <property type="protein sequence ID" value="AET7Gv21059100.7"/>
    <property type="gene ID" value="AET7Gv21059100"/>
</dbReference>
<accession>A0A453SSR8</accession>
<reference evidence="1" key="4">
    <citation type="submission" date="2019-03" db="UniProtKB">
        <authorList>
            <consortium name="EnsemblPlants"/>
        </authorList>
    </citation>
    <scope>IDENTIFICATION</scope>
</reference>
<name>A0A453SSR8_AEGTS</name>
<proteinExistence type="predicted"/>
<reference evidence="2" key="1">
    <citation type="journal article" date="2014" name="Science">
        <title>Ancient hybridizations among the ancestral genomes of bread wheat.</title>
        <authorList>
            <consortium name="International Wheat Genome Sequencing Consortium,"/>
            <person name="Marcussen T."/>
            <person name="Sandve S.R."/>
            <person name="Heier L."/>
            <person name="Spannagl M."/>
            <person name="Pfeifer M."/>
            <person name="Jakobsen K.S."/>
            <person name="Wulff B.B."/>
            <person name="Steuernagel B."/>
            <person name="Mayer K.F."/>
            <person name="Olsen O.A."/>
        </authorList>
    </citation>
    <scope>NUCLEOTIDE SEQUENCE [LARGE SCALE GENOMIC DNA]</scope>
    <source>
        <strain evidence="2">cv. AL8/78</strain>
    </source>
</reference>
<evidence type="ECO:0000313" key="1">
    <source>
        <dbReference type="EnsemblPlants" id="AET7Gv21059100.7"/>
    </source>
</evidence>
<dbReference type="Gramene" id="AET7Gv21059100.7">
    <property type="protein sequence ID" value="AET7Gv21059100.7"/>
    <property type="gene ID" value="AET7Gv21059100"/>
</dbReference>